<proteinExistence type="predicted"/>
<dbReference type="AlphaFoldDB" id="A0AAD4EQP3"/>
<gene>
    <name evidence="1" type="ORF">NEMBOFW57_008115</name>
</gene>
<sequence>MVTSGPEVQLEAFVRRAAAVLDITSTIFDTTTVTSTIVELEEGEATTEYNFYTTTTTSTLPPQTVCDAETTITLFYQGPPQTNYEISYVTYYTWATVWVRQTQYTTSTDYDVMTRCSQGGGYYGV</sequence>
<protein>
    <submittedName>
        <fullName evidence="1">Uncharacterized protein</fullName>
    </submittedName>
</protein>
<organism evidence="1 2">
    <name type="scientific">Staphylotrichum longicolle</name>
    <dbReference type="NCBI Taxonomy" id="669026"/>
    <lineage>
        <taxon>Eukaryota</taxon>
        <taxon>Fungi</taxon>
        <taxon>Dikarya</taxon>
        <taxon>Ascomycota</taxon>
        <taxon>Pezizomycotina</taxon>
        <taxon>Sordariomycetes</taxon>
        <taxon>Sordariomycetidae</taxon>
        <taxon>Sordariales</taxon>
        <taxon>Chaetomiaceae</taxon>
        <taxon>Staphylotrichum</taxon>
    </lineage>
</organism>
<reference evidence="1" key="1">
    <citation type="submission" date="2023-02" db="EMBL/GenBank/DDBJ databases">
        <authorList>
            <person name="Palmer J.M."/>
        </authorList>
    </citation>
    <scope>NUCLEOTIDE SEQUENCE</scope>
    <source>
        <strain evidence="1">FW57</strain>
    </source>
</reference>
<evidence type="ECO:0000313" key="1">
    <source>
        <dbReference type="EMBL" id="KAG7285821.1"/>
    </source>
</evidence>
<comment type="caution">
    <text evidence="1">The sequence shown here is derived from an EMBL/GenBank/DDBJ whole genome shotgun (WGS) entry which is preliminary data.</text>
</comment>
<dbReference type="EMBL" id="JAHCVI010000004">
    <property type="protein sequence ID" value="KAG7285821.1"/>
    <property type="molecule type" value="Genomic_DNA"/>
</dbReference>
<accession>A0AAD4EQP3</accession>
<keyword evidence="2" id="KW-1185">Reference proteome</keyword>
<name>A0AAD4EQP3_9PEZI</name>
<dbReference type="Proteomes" id="UP001197093">
    <property type="component" value="Unassembled WGS sequence"/>
</dbReference>
<evidence type="ECO:0000313" key="2">
    <source>
        <dbReference type="Proteomes" id="UP001197093"/>
    </source>
</evidence>